<organism evidence="1 2">
    <name type="scientific">Hankyongella ginsenosidimutans</name>
    <dbReference type="NCBI Taxonomy" id="1763828"/>
    <lineage>
        <taxon>Bacteria</taxon>
        <taxon>Pseudomonadati</taxon>
        <taxon>Pseudomonadota</taxon>
        <taxon>Alphaproteobacteria</taxon>
        <taxon>Sphingomonadales</taxon>
        <taxon>Sphingomonadaceae</taxon>
        <taxon>Hankyongella</taxon>
    </lineage>
</organism>
<reference evidence="2" key="1">
    <citation type="submission" date="2019-04" db="EMBL/GenBank/DDBJ databases">
        <title>Complete genome sequence of Sphingomonas sp. W1-2-3.</title>
        <authorList>
            <person name="Im W.T."/>
        </authorList>
    </citation>
    <scope>NUCLEOTIDE SEQUENCE [LARGE SCALE GENOMIC DNA]</scope>
    <source>
        <strain evidence="2">W1-2-3</strain>
    </source>
</reference>
<proteinExistence type="predicted"/>
<protein>
    <submittedName>
        <fullName evidence="1">DUF1826 domain-containing protein</fullName>
    </submittedName>
</protein>
<accession>A0A4D7C3L2</accession>
<evidence type="ECO:0000313" key="2">
    <source>
        <dbReference type="Proteomes" id="UP000298714"/>
    </source>
</evidence>
<dbReference type="RefSeq" id="WP_222873230.1">
    <property type="nucleotide sequence ID" value="NZ_CP039704.1"/>
</dbReference>
<dbReference type="EMBL" id="CP039704">
    <property type="protein sequence ID" value="QCI80344.1"/>
    <property type="molecule type" value="Genomic_DNA"/>
</dbReference>
<sequence>MSAAATRAAVLDDWSTIHTPDCPLHLEPRDPPIAAASLAAMLARPPATLEYEGAPDGIADHYGDLPNDHVTDVAAQARRFAKVMCVATVRVRIERVDSNACKKIHADYTDVRLITTYAGPGTDVAPHASEDDRSECCLERVPTGWIGLFKGRTYGSNHPPCFHRSPPAGDLGAKRLVLVIDTPSSPEVPISQ</sequence>
<name>A0A4D7C3L2_9SPHN</name>
<keyword evidence="2" id="KW-1185">Reference proteome</keyword>
<dbReference type="InterPro" id="IPR014955">
    <property type="entry name" value="DUF1826"/>
</dbReference>
<dbReference type="Pfam" id="PF08856">
    <property type="entry name" value="DUF1826"/>
    <property type="match status" value="1"/>
</dbReference>
<dbReference type="AlphaFoldDB" id="A0A4D7C3L2"/>
<dbReference type="Proteomes" id="UP000298714">
    <property type="component" value="Chromosome"/>
</dbReference>
<evidence type="ECO:0000313" key="1">
    <source>
        <dbReference type="EMBL" id="QCI80344.1"/>
    </source>
</evidence>
<gene>
    <name evidence="1" type="ORF">E6W36_15020</name>
</gene>
<dbReference type="KEGG" id="hgn:E6W36_15020"/>